<evidence type="ECO:0000313" key="3">
    <source>
        <dbReference type="Proteomes" id="UP001196413"/>
    </source>
</evidence>
<proteinExistence type="predicted"/>
<sequence length="172" mass="19389">GSELRRDPKEVSQIGAVVERDLREYHRRLPYSPRLSATSTAFNRRMIQYTLMTIKIMRDRTVGESTDCERFREFKAGNEELADGTISGQPSELGDEDLISGLENEPSSSSRDSAAEPGVSHTSVLIHLHQLDFVPRTKDRIHTNLPKHQQTSVFKFAVSCCNPLNDRFGSVL</sequence>
<feature type="region of interest" description="Disordered" evidence="1">
    <location>
        <begin position="79"/>
        <end position="119"/>
    </location>
</feature>
<accession>A0AAD5QXX4</accession>
<dbReference type="Proteomes" id="UP001196413">
    <property type="component" value="Unassembled WGS sequence"/>
</dbReference>
<reference evidence="2" key="1">
    <citation type="submission" date="2021-06" db="EMBL/GenBank/DDBJ databases">
        <title>Parelaphostrongylus tenuis whole genome reference sequence.</title>
        <authorList>
            <person name="Garwood T.J."/>
            <person name="Larsen P.A."/>
            <person name="Fountain-Jones N.M."/>
            <person name="Garbe J.R."/>
            <person name="Macchietto M.G."/>
            <person name="Kania S.A."/>
            <person name="Gerhold R.W."/>
            <person name="Richards J.E."/>
            <person name="Wolf T.M."/>
        </authorList>
    </citation>
    <scope>NUCLEOTIDE SEQUENCE</scope>
    <source>
        <strain evidence="2">MNPRO001-30</strain>
        <tissue evidence="2">Meninges</tissue>
    </source>
</reference>
<dbReference type="EMBL" id="JAHQIW010005383">
    <property type="protein sequence ID" value="KAJ1365878.1"/>
    <property type="molecule type" value="Genomic_DNA"/>
</dbReference>
<evidence type="ECO:0000313" key="2">
    <source>
        <dbReference type="EMBL" id="KAJ1365878.1"/>
    </source>
</evidence>
<dbReference type="AlphaFoldDB" id="A0AAD5QXX4"/>
<protein>
    <submittedName>
        <fullName evidence="2">Uncharacterized protein</fullName>
    </submittedName>
</protein>
<gene>
    <name evidence="2" type="ORF">KIN20_026341</name>
</gene>
<evidence type="ECO:0000256" key="1">
    <source>
        <dbReference type="SAM" id="MobiDB-lite"/>
    </source>
</evidence>
<organism evidence="2 3">
    <name type="scientific">Parelaphostrongylus tenuis</name>
    <name type="common">Meningeal worm</name>
    <dbReference type="NCBI Taxonomy" id="148309"/>
    <lineage>
        <taxon>Eukaryota</taxon>
        <taxon>Metazoa</taxon>
        <taxon>Ecdysozoa</taxon>
        <taxon>Nematoda</taxon>
        <taxon>Chromadorea</taxon>
        <taxon>Rhabditida</taxon>
        <taxon>Rhabditina</taxon>
        <taxon>Rhabditomorpha</taxon>
        <taxon>Strongyloidea</taxon>
        <taxon>Metastrongylidae</taxon>
        <taxon>Parelaphostrongylus</taxon>
    </lineage>
</organism>
<keyword evidence="3" id="KW-1185">Reference proteome</keyword>
<feature type="non-terminal residue" evidence="2">
    <location>
        <position position="1"/>
    </location>
</feature>
<comment type="caution">
    <text evidence="2">The sequence shown here is derived from an EMBL/GenBank/DDBJ whole genome shotgun (WGS) entry which is preliminary data.</text>
</comment>
<name>A0AAD5QXX4_PARTN</name>